<gene>
    <name evidence="3" type="ORF">SBRCBS47491_000893</name>
</gene>
<feature type="region of interest" description="Disordered" evidence="1">
    <location>
        <begin position="1"/>
        <end position="50"/>
    </location>
</feature>
<feature type="compositionally biased region" description="Basic and acidic residues" evidence="1">
    <location>
        <begin position="342"/>
        <end position="366"/>
    </location>
</feature>
<proteinExistence type="predicted"/>
<dbReference type="EMBL" id="CAWUHC010000005">
    <property type="protein sequence ID" value="CAK7210775.1"/>
    <property type="molecule type" value="Genomic_DNA"/>
</dbReference>
<dbReference type="PANTHER" id="PTHR38887:SF1">
    <property type="entry name" value="RAS MODIFICATION PROTEIN ERF4"/>
    <property type="match status" value="1"/>
</dbReference>
<reference evidence="3 4" key="1">
    <citation type="submission" date="2024-01" db="EMBL/GenBank/DDBJ databases">
        <authorList>
            <person name="Allen C."/>
            <person name="Tagirdzhanova G."/>
        </authorList>
    </citation>
    <scope>NUCLEOTIDE SEQUENCE [LARGE SCALE GENOMIC DNA]</scope>
</reference>
<keyword evidence="2" id="KW-0472">Membrane</keyword>
<keyword evidence="2" id="KW-1133">Transmembrane helix</keyword>
<protein>
    <submittedName>
        <fullName evidence="3">Uncharacterized protein</fullName>
    </submittedName>
</protein>
<keyword evidence="4" id="KW-1185">Reference proteome</keyword>
<comment type="caution">
    <text evidence="3">The sequence shown here is derived from an EMBL/GenBank/DDBJ whole genome shotgun (WGS) entry which is preliminary data.</text>
</comment>
<sequence length="376" mass="41493">MQYDRYGPPPAYNDVSAYQTQNQYQQPMPHPSMNQPQQYISPQDNGHLAYNAMPQPYPERHLERHPETYPVVEDRISSDSESRDDDDEAVNELAAHYRRYLSLPTVALGFSSSSPSSLSRPILLPQAFTASFNKPPPPFVRAYPPSLGARDIGISSDLFVAIIDALNLCLVPPAPLQAVSVISQGIGFVPSHIAQGVSAGLGLAVGVGVAAVRIARKKKFLARVNQDVFAPRGLVMEVVKDEEVLRRVGVSLPPVSVESTPQMPTALGGGQHISRASQTRLAQLAPYSAPLSWDVFPPALPTSMLDRIGAKQTASRLAKEEKKAAKKALKTQHKKEKRERKGKSDDDHHSNRKEQKQADKEQKSMSKLEWMVVRRI</sequence>
<evidence type="ECO:0000313" key="4">
    <source>
        <dbReference type="Proteomes" id="UP001642406"/>
    </source>
</evidence>
<feature type="region of interest" description="Disordered" evidence="1">
    <location>
        <begin position="315"/>
        <end position="376"/>
    </location>
</feature>
<name>A0ABP0AU23_9PEZI</name>
<feature type="compositionally biased region" description="Polar residues" evidence="1">
    <location>
        <begin position="16"/>
        <end position="44"/>
    </location>
</feature>
<organism evidence="3 4">
    <name type="scientific">Sporothrix bragantina</name>
    <dbReference type="NCBI Taxonomy" id="671064"/>
    <lineage>
        <taxon>Eukaryota</taxon>
        <taxon>Fungi</taxon>
        <taxon>Dikarya</taxon>
        <taxon>Ascomycota</taxon>
        <taxon>Pezizomycotina</taxon>
        <taxon>Sordariomycetes</taxon>
        <taxon>Sordariomycetidae</taxon>
        <taxon>Ophiostomatales</taxon>
        <taxon>Ophiostomataceae</taxon>
        <taxon>Sporothrix</taxon>
    </lineage>
</organism>
<dbReference type="InterPro" id="IPR053221">
    <property type="entry name" value="Burnettramic_acid_biosynth"/>
</dbReference>
<feature type="transmembrane region" description="Helical" evidence="2">
    <location>
        <begin position="193"/>
        <end position="215"/>
    </location>
</feature>
<accession>A0ABP0AU23</accession>
<feature type="compositionally biased region" description="Basic residues" evidence="1">
    <location>
        <begin position="324"/>
        <end position="341"/>
    </location>
</feature>
<evidence type="ECO:0000256" key="1">
    <source>
        <dbReference type="SAM" id="MobiDB-lite"/>
    </source>
</evidence>
<dbReference type="PANTHER" id="PTHR38887">
    <property type="entry name" value="CHROMOSOME 21, WHOLE GENOME SHOTGUN SEQUENCE"/>
    <property type="match status" value="1"/>
</dbReference>
<evidence type="ECO:0000313" key="3">
    <source>
        <dbReference type="EMBL" id="CAK7210775.1"/>
    </source>
</evidence>
<evidence type="ECO:0000256" key="2">
    <source>
        <dbReference type="SAM" id="Phobius"/>
    </source>
</evidence>
<dbReference type="Proteomes" id="UP001642406">
    <property type="component" value="Unassembled WGS sequence"/>
</dbReference>
<keyword evidence="2" id="KW-0812">Transmembrane</keyword>